<keyword evidence="3" id="KW-1185">Reference proteome</keyword>
<dbReference type="GeneID" id="85467506"/>
<reference evidence="2" key="1">
    <citation type="submission" date="2021-06" db="EMBL/GenBank/DDBJ databases">
        <title>Comparative genomics, transcriptomics and evolutionary studies reveal genomic signatures of adaptation to plant cell wall in hemibiotrophic fungi.</title>
        <authorList>
            <consortium name="DOE Joint Genome Institute"/>
            <person name="Baroncelli R."/>
            <person name="Diaz J.F."/>
            <person name="Benocci T."/>
            <person name="Peng M."/>
            <person name="Battaglia E."/>
            <person name="Haridas S."/>
            <person name="Andreopoulos W."/>
            <person name="Labutti K."/>
            <person name="Pangilinan J."/>
            <person name="Floch G.L."/>
            <person name="Makela M.R."/>
            <person name="Henrissat B."/>
            <person name="Grigoriev I.V."/>
            <person name="Crouch J.A."/>
            <person name="De Vries R.P."/>
            <person name="Sukno S.A."/>
            <person name="Thon M.R."/>
        </authorList>
    </citation>
    <scope>NUCLEOTIDE SEQUENCE</scope>
    <source>
        <strain evidence="2">CBS 102054</strain>
    </source>
</reference>
<dbReference type="RefSeq" id="XP_060447145.1">
    <property type="nucleotide sequence ID" value="XM_060582644.1"/>
</dbReference>
<evidence type="ECO:0000313" key="2">
    <source>
        <dbReference type="EMBL" id="KAK1638538.1"/>
    </source>
</evidence>
<gene>
    <name evidence="2" type="ORF">BDP81DRAFT_209151</name>
</gene>
<name>A0AAI9ZX31_9PEZI</name>
<evidence type="ECO:0000256" key="1">
    <source>
        <dbReference type="SAM" id="MobiDB-lite"/>
    </source>
</evidence>
<dbReference type="Proteomes" id="UP001243989">
    <property type="component" value="Unassembled WGS sequence"/>
</dbReference>
<comment type="caution">
    <text evidence="2">The sequence shown here is derived from an EMBL/GenBank/DDBJ whole genome shotgun (WGS) entry which is preliminary data.</text>
</comment>
<accession>A0AAI9ZX31</accession>
<feature type="compositionally biased region" description="Basic residues" evidence="1">
    <location>
        <begin position="125"/>
        <end position="145"/>
    </location>
</feature>
<proteinExistence type="predicted"/>
<feature type="compositionally biased region" description="Low complexity" evidence="1">
    <location>
        <begin position="89"/>
        <end position="100"/>
    </location>
</feature>
<organism evidence="2 3">
    <name type="scientific">Colletotrichum phormii</name>
    <dbReference type="NCBI Taxonomy" id="359342"/>
    <lineage>
        <taxon>Eukaryota</taxon>
        <taxon>Fungi</taxon>
        <taxon>Dikarya</taxon>
        <taxon>Ascomycota</taxon>
        <taxon>Pezizomycotina</taxon>
        <taxon>Sordariomycetes</taxon>
        <taxon>Hypocreomycetidae</taxon>
        <taxon>Glomerellales</taxon>
        <taxon>Glomerellaceae</taxon>
        <taxon>Colletotrichum</taxon>
        <taxon>Colletotrichum acutatum species complex</taxon>
    </lineage>
</organism>
<feature type="region of interest" description="Disordered" evidence="1">
    <location>
        <begin position="1"/>
        <end position="33"/>
    </location>
</feature>
<dbReference type="EMBL" id="JAHMHQ010000007">
    <property type="protein sequence ID" value="KAK1638538.1"/>
    <property type="molecule type" value="Genomic_DNA"/>
</dbReference>
<evidence type="ECO:0000313" key="3">
    <source>
        <dbReference type="Proteomes" id="UP001243989"/>
    </source>
</evidence>
<protein>
    <submittedName>
        <fullName evidence="2">Uncharacterized protein</fullName>
    </submittedName>
</protein>
<dbReference type="AlphaFoldDB" id="A0AAI9ZX31"/>
<sequence length="165" mass="17205">MSDSNGQAGGDTDATDQSGDDADGSIAVRHVSAPVLKLKAVTPGQETRASPMTIVISKDLISNKLPTAAMTSTPIPRHKENIPEGSHGPVSVKPTSSSSPLKEVTQPNSPACSLARDSHQSNNHRGQRRRYNRGGGRGRGRHGHAKTPDTPGAAGSHSHTHGAHH</sequence>
<feature type="region of interest" description="Disordered" evidence="1">
    <location>
        <begin position="66"/>
        <end position="165"/>
    </location>
</feature>